<evidence type="ECO:0000313" key="4">
    <source>
        <dbReference type="Proteomes" id="UP000572051"/>
    </source>
</evidence>
<evidence type="ECO:0000256" key="1">
    <source>
        <dbReference type="SAM" id="MobiDB-lite"/>
    </source>
</evidence>
<evidence type="ECO:0000256" key="2">
    <source>
        <dbReference type="SAM" id="Phobius"/>
    </source>
</evidence>
<dbReference type="EMBL" id="JACCFS010000001">
    <property type="protein sequence ID" value="NYJ33693.1"/>
    <property type="molecule type" value="Genomic_DNA"/>
</dbReference>
<feature type="transmembrane region" description="Helical" evidence="2">
    <location>
        <begin position="46"/>
        <end position="64"/>
    </location>
</feature>
<feature type="transmembrane region" description="Helical" evidence="2">
    <location>
        <begin position="20"/>
        <end position="40"/>
    </location>
</feature>
<evidence type="ECO:0000313" key="3">
    <source>
        <dbReference type="EMBL" id="NYJ33693.1"/>
    </source>
</evidence>
<name>A0A7Z0J918_9ACTN</name>
<dbReference type="Proteomes" id="UP000572051">
    <property type="component" value="Unassembled WGS sequence"/>
</dbReference>
<feature type="region of interest" description="Disordered" evidence="1">
    <location>
        <begin position="236"/>
        <end position="315"/>
    </location>
</feature>
<proteinExistence type="predicted"/>
<protein>
    <submittedName>
        <fullName evidence="3">Uncharacterized protein</fullName>
    </submittedName>
</protein>
<feature type="compositionally biased region" description="Basic and acidic residues" evidence="1">
    <location>
        <begin position="261"/>
        <end position="281"/>
    </location>
</feature>
<feature type="compositionally biased region" description="Acidic residues" evidence="1">
    <location>
        <begin position="282"/>
        <end position="297"/>
    </location>
</feature>
<comment type="caution">
    <text evidence="3">The sequence shown here is derived from an EMBL/GenBank/DDBJ whole genome shotgun (WGS) entry which is preliminary data.</text>
</comment>
<dbReference type="AlphaFoldDB" id="A0A7Z0J918"/>
<dbReference type="RefSeq" id="WP_179822019.1">
    <property type="nucleotide sequence ID" value="NZ_JACCFS010000001.1"/>
</dbReference>
<gene>
    <name evidence="3" type="ORF">HNR10_001574</name>
</gene>
<accession>A0A7Z0J918</accession>
<keyword evidence="2" id="KW-0812">Transmembrane</keyword>
<keyword evidence="2" id="KW-0472">Membrane</keyword>
<reference evidence="3 4" key="1">
    <citation type="submission" date="2020-07" db="EMBL/GenBank/DDBJ databases">
        <title>Sequencing the genomes of 1000 actinobacteria strains.</title>
        <authorList>
            <person name="Klenk H.-P."/>
        </authorList>
    </citation>
    <scope>NUCLEOTIDE SEQUENCE [LARGE SCALE GENOMIC DNA]</scope>
    <source>
        <strain evidence="3 4">DSM 44442</strain>
    </source>
</reference>
<keyword evidence="4" id="KW-1185">Reference proteome</keyword>
<organism evidence="3 4">
    <name type="scientific">Nocardiopsis aegyptia</name>
    <dbReference type="NCBI Taxonomy" id="220378"/>
    <lineage>
        <taxon>Bacteria</taxon>
        <taxon>Bacillati</taxon>
        <taxon>Actinomycetota</taxon>
        <taxon>Actinomycetes</taxon>
        <taxon>Streptosporangiales</taxon>
        <taxon>Nocardiopsidaceae</taxon>
        <taxon>Nocardiopsis</taxon>
    </lineage>
</organism>
<sequence>MPREEAPVTPFTPVPPAARARFVAAGAVVVLVPLALYPLIGRWTLLWAPIVLLAVAAVLLRASAHAQARARSRTSGTHGREQGSEPDGAADPVGPPGSAERPAVPAGAGRRIRPVALPSAVEDYDLVFAAVVHWRWNGHVDLSLRNPVAPAVYAVVTRAAELVRGTEPGDHGPAEYDLAARLAVETAVTGAGIVVWAEEVELRLPEEDAERLRSLAGLRKDREVRDAVRAIEAERFATAPREAGPGRGADPSEGGFHGGAVRRDPHGVGDRLVAREPHGEDGLDDLDDLDELDDLAELEGPGPGNDVDGEGFESYWWPAETPGHDAAERDVQVAIIRGLIDSVAEGAERLEFARAQLDVLEQGGFGEVARRIREVVPELSDEPPAGTGP</sequence>
<keyword evidence="2" id="KW-1133">Transmembrane helix</keyword>
<feature type="region of interest" description="Disordered" evidence="1">
    <location>
        <begin position="69"/>
        <end position="106"/>
    </location>
</feature>